<evidence type="ECO:0000256" key="9">
    <source>
        <dbReference type="ARBA" id="ARBA00023136"/>
    </source>
</evidence>
<evidence type="ECO:0000256" key="4">
    <source>
        <dbReference type="ARBA" id="ARBA00022692"/>
    </source>
</evidence>
<keyword evidence="8" id="KW-0496">Mitochondrion</keyword>
<comment type="caution">
    <text evidence="12">The sequence shown here is derived from an EMBL/GenBank/DDBJ whole genome shotgun (WGS) entry which is preliminary data.</text>
</comment>
<evidence type="ECO:0000256" key="3">
    <source>
        <dbReference type="ARBA" id="ARBA00022448"/>
    </source>
</evidence>
<keyword evidence="7" id="KW-1133">Transmembrane helix</keyword>
<evidence type="ECO:0000313" key="13">
    <source>
        <dbReference type="Proteomes" id="UP001497623"/>
    </source>
</evidence>
<evidence type="ECO:0000313" key="12">
    <source>
        <dbReference type="EMBL" id="CAL4061129.1"/>
    </source>
</evidence>
<gene>
    <name evidence="12" type="ORF">MNOR_LOCUS1879</name>
</gene>
<evidence type="ECO:0008006" key="14">
    <source>
        <dbReference type="Google" id="ProtNLM"/>
    </source>
</evidence>
<keyword evidence="5" id="KW-0677">Repeat</keyword>
<keyword evidence="4 10" id="KW-0812">Transmembrane</keyword>
<comment type="subcellular location">
    <subcellularLocation>
        <location evidence="1">Mitochondrion outer membrane</location>
        <topology evidence="1">Multi-pass membrane protein</topology>
    </subcellularLocation>
</comment>
<dbReference type="InterPro" id="IPR018108">
    <property type="entry name" value="MCP_transmembrane"/>
</dbReference>
<evidence type="ECO:0000256" key="5">
    <source>
        <dbReference type="ARBA" id="ARBA00022737"/>
    </source>
</evidence>
<sequence length="522" mass="57895">MNGSYHPSKMAGLDDYQFYSKMRERDTPFWQKTFDPKDQQGGSSTSSTDMTDLYQRPTEFPQKLTGPAAVPGLGAKPNMTSVLGADPFSGKDLQMEKYGELSINLVSLCAENLLSHPFIVIRRQCQVNVDSLRYHLLPVTLVPSILHLQSCQGFSCFWKGLGSVLTVRGVTMGLEDCISKFTPWPKEISPHSSLKTIGQHLLLKCSALALITPFYSASLVETVQSEIASERPGVLDVFKEGLMRLLSFTQPQTGRMLPVWLLIVPTVSHGILQYLIGNAVTTITSNLLRQIHRQDQQRKGAVSKESSSLADASVRLQATYIGHLASDIILFPLETILHRLHMQGTRTIIDSLDAGYEVKPILTRYEGFFDCLHTALQEEGVLGLFKHPTRSCRKRYFFFTMANFAASIIRELIHSKNPSRPKEKMDDPINLITPSTPPASILYCHHQRPHSQKSPLAVLAPVLHRTPPPPTANHALPSDQQSVVLLRRDGRDMAFIANSVVSELTENNSGHISELSDSDGGG</sequence>
<feature type="compositionally biased region" description="Low complexity" evidence="11">
    <location>
        <begin position="39"/>
        <end position="49"/>
    </location>
</feature>
<organism evidence="12 13">
    <name type="scientific">Meganyctiphanes norvegica</name>
    <name type="common">Northern krill</name>
    <name type="synonym">Thysanopoda norvegica</name>
    <dbReference type="NCBI Taxonomy" id="48144"/>
    <lineage>
        <taxon>Eukaryota</taxon>
        <taxon>Metazoa</taxon>
        <taxon>Ecdysozoa</taxon>
        <taxon>Arthropoda</taxon>
        <taxon>Crustacea</taxon>
        <taxon>Multicrustacea</taxon>
        <taxon>Malacostraca</taxon>
        <taxon>Eumalacostraca</taxon>
        <taxon>Eucarida</taxon>
        <taxon>Euphausiacea</taxon>
        <taxon>Euphausiidae</taxon>
        <taxon>Meganyctiphanes</taxon>
    </lineage>
</organism>
<evidence type="ECO:0000256" key="1">
    <source>
        <dbReference type="ARBA" id="ARBA00004374"/>
    </source>
</evidence>
<keyword evidence="6" id="KW-1000">Mitochondrion outer membrane</keyword>
<keyword evidence="13" id="KW-1185">Reference proteome</keyword>
<dbReference type="PROSITE" id="PS50920">
    <property type="entry name" value="SOLCAR"/>
    <property type="match status" value="1"/>
</dbReference>
<feature type="repeat" description="Solcar" evidence="10">
    <location>
        <begin position="310"/>
        <end position="412"/>
    </location>
</feature>
<accession>A0AAV2PPM5</accession>
<feature type="non-terminal residue" evidence="12">
    <location>
        <position position="522"/>
    </location>
</feature>
<evidence type="ECO:0000256" key="10">
    <source>
        <dbReference type="PROSITE-ProRule" id="PRU00282"/>
    </source>
</evidence>
<dbReference type="EMBL" id="CAXKWB010000535">
    <property type="protein sequence ID" value="CAL4061129.1"/>
    <property type="molecule type" value="Genomic_DNA"/>
</dbReference>
<dbReference type="InterPro" id="IPR039158">
    <property type="entry name" value="SLC25A46"/>
</dbReference>
<evidence type="ECO:0000256" key="11">
    <source>
        <dbReference type="SAM" id="MobiDB-lite"/>
    </source>
</evidence>
<dbReference type="Gene3D" id="1.50.40.10">
    <property type="entry name" value="Mitochondrial carrier domain"/>
    <property type="match status" value="1"/>
</dbReference>
<evidence type="ECO:0000256" key="7">
    <source>
        <dbReference type="ARBA" id="ARBA00022989"/>
    </source>
</evidence>
<proteinExistence type="inferred from homology"/>
<evidence type="ECO:0000256" key="2">
    <source>
        <dbReference type="ARBA" id="ARBA00006375"/>
    </source>
</evidence>
<protein>
    <recommendedName>
        <fullName evidence="14">Solute carrier family 25 member 46</fullName>
    </recommendedName>
</protein>
<dbReference type="PANTHER" id="PTHR21252:SF2">
    <property type="entry name" value="MITOCHONDRIAL OUTER MEMBRANE PROTEIN SLC25A46"/>
    <property type="match status" value="1"/>
</dbReference>
<dbReference type="Proteomes" id="UP001497623">
    <property type="component" value="Unassembled WGS sequence"/>
</dbReference>
<evidence type="ECO:0000256" key="8">
    <source>
        <dbReference type="ARBA" id="ARBA00023128"/>
    </source>
</evidence>
<dbReference type="GO" id="GO:0090149">
    <property type="term" value="P:mitochondrial membrane fission"/>
    <property type="evidence" value="ECO:0007669"/>
    <property type="project" value="InterPro"/>
</dbReference>
<feature type="region of interest" description="Disordered" evidence="11">
    <location>
        <begin position="30"/>
        <end position="52"/>
    </location>
</feature>
<dbReference type="GO" id="GO:0005741">
    <property type="term" value="C:mitochondrial outer membrane"/>
    <property type="evidence" value="ECO:0007669"/>
    <property type="project" value="UniProtKB-SubCell"/>
</dbReference>
<dbReference type="SUPFAM" id="SSF103506">
    <property type="entry name" value="Mitochondrial carrier"/>
    <property type="match status" value="1"/>
</dbReference>
<dbReference type="InterPro" id="IPR023395">
    <property type="entry name" value="MCP_dom_sf"/>
</dbReference>
<keyword evidence="3" id="KW-0813">Transport</keyword>
<keyword evidence="9 10" id="KW-0472">Membrane</keyword>
<reference evidence="12 13" key="1">
    <citation type="submission" date="2024-05" db="EMBL/GenBank/DDBJ databases">
        <authorList>
            <person name="Wallberg A."/>
        </authorList>
    </citation>
    <scope>NUCLEOTIDE SEQUENCE [LARGE SCALE GENOMIC DNA]</scope>
</reference>
<comment type="similarity">
    <text evidence="2">Belongs to the mitochondrial carrier (TC 2.A.29) family.</text>
</comment>
<evidence type="ECO:0000256" key="6">
    <source>
        <dbReference type="ARBA" id="ARBA00022787"/>
    </source>
</evidence>
<dbReference type="AlphaFoldDB" id="A0AAV2PPM5"/>
<dbReference type="PANTHER" id="PTHR21252">
    <property type="entry name" value="TB1 PROTEIN-RELATED"/>
    <property type="match status" value="1"/>
</dbReference>
<name>A0AAV2PPM5_MEGNR</name>